<name>A0AAV0XI89_9HEMI</name>
<dbReference type="EMBL" id="CARXXK010000005">
    <property type="protein sequence ID" value="CAI6367928.1"/>
    <property type="molecule type" value="Genomic_DNA"/>
</dbReference>
<organism evidence="1 2">
    <name type="scientific">Macrosiphum euphorbiae</name>
    <name type="common">potato aphid</name>
    <dbReference type="NCBI Taxonomy" id="13131"/>
    <lineage>
        <taxon>Eukaryota</taxon>
        <taxon>Metazoa</taxon>
        <taxon>Ecdysozoa</taxon>
        <taxon>Arthropoda</taxon>
        <taxon>Hexapoda</taxon>
        <taxon>Insecta</taxon>
        <taxon>Pterygota</taxon>
        <taxon>Neoptera</taxon>
        <taxon>Paraneoptera</taxon>
        <taxon>Hemiptera</taxon>
        <taxon>Sternorrhyncha</taxon>
        <taxon>Aphidomorpha</taxon>
        <taxon>Aphidoidea</taxon>
        <taxon>Aphididae</taxon>
        <taxon>Macrosiphini</taxon>
        <taxon>Macrosiphum</taxon>
    </lineage>
</organism>
<evidence type="ECO:0008006" key="3">
    <source>
        <dbReference type="Google" id="ProtNLM"/>
    </source>
</evidence>
<dbReference type="Proteomes" id="UP001160148">
    <property type="component" value="Unassembled WGS sequence"/>
</dbReference>
<evidence type="ECO:0000313" key="2">
    <source>
        <dbReference type="Proteomes" id="UP001160148"/>
    </source>
</evidence>
<dbReference type="AlphaFoldDB" id="A0AAV0XI89"/>
<proteinExistence type="predicted"/>
<sequence length="139" mass="16378">MNQTYRMCMILMPGYIWYKKVLYHMLDITTWNSYFICTKHFNTNLSFKQFRDQLIKNLIGLPMQTTATDLFKIKKTKTQAPENNHYAVKIAKDKHTLKIAFSVTKLEYENKHHFNVKSVANLFVLGNVLKNGTIIINEK</sequence>
<reference evidence="1 2" key="1">
    <citation type="submission" date="2023-01" db="EMBL/GenBank/DDBJ databases">
        <authorList>
            <person name="Whitehead M."/>
        </authorList>
    </citation>
    <scope>NUCLEOTIDE SEQUENCE [LARGE SCALE GENOMIC DNA]</scope>
</reference>
<keyword evidence="2" id="KW-1185">Reference proteome</keyword>
<protein>
    <recommendedName>
        <fullName evidence="3">THAP-type domain-containing protein</fullName>
    </recommendedName>
</protein>
<comment type="caution">
    <text evidence="1">The sequence shown here is derived from an EMBL/GenBank/DDBJ whole genome shotgun (WGS) entry which is preliminary data.</text>
</comment>
<accession>A0AAV0XI89</accession>
<evidence type="ECO:0000313" key="1">
    <source>
        <dbReference type="EMBL" id="CAI6367928.1"/>
    </source>
</evidence>
<gene>
    <name evidence="1" type="ORF">MEUPH1_LOCUS22341</name>
</gene>